<keyword evidence="6" id="KW-0443">Lipid metabolism</keyword>
<dbReference type="PANTHER" id="PTHR10067">
    <property type="entry name" value="PHOSPHATIDYLSERINE DECARBOXYLASE"/>
    <property type="match status" value="1"/>
</dbReference>
<dbReference type="EC" id="4.1.1.65" evidence="3"/>
<sequence>MLPWIFRRQMRMNRRTWSMRWAGVSPVRKRFIIAGAMACTFTCTMQYKFKECVEVVGNPAQITSPGTLFWLRVLFGRMRSRWFGALTEIRLPTGLRAPLFRLFAWTYAVDLEEVRYPLDSFKTFNDFFCRALKEGARPISDLPAGLVSPVDGRVLASGVIRNANTRVEQVKGATYSVPAFLGLDPVEFKAEKSLIRYVVLYLAPGDYHRIHAPCRVKFTQGRHFCGELIPLKQSILKHVDDIFAVNERVVLSGEWGFGQMHLVAVGAANVGNIYLDFDEKLKTNRLRDIAVHCGGDVSKKLYPHGVALETGGNVGGFRLGSTVVLVFDAPECFQWKVNLGDSVRVGEALGEVVTQ</sequence>
<dbReference type="Proteomes" id="UP001189429">
    <property type="component" value="Unassembled WGS sequence"/>
</dbReference>
<dbReference type="InterPro" id="IPR003817">
    <property type="entry name" value="PS_Dcarbxylase"/>
</dbReference>
<dbReference type="EMBL" id="CAUYUJ010014167">
    <property type="protein sequence ID" value="CAK0837618.1"/>
    <property type="molecule type" value="Genomic_DNA"/>
</dbReference>
<evidence type="ECO:0000256" key="6">
    <source>
        <dbReference type="ARBA" id="ARBA00023098"/>
    </source>
</evidence>
<keyword evidence="8" id="KW-0456">Lyase</keyword>
<comment type="pathway">
    <text evidence="2">Lipid metabolism.</text>
</comment>
<evidence type="ECO:0000256" key="11">
    <source>
        <dbReference type="ARBA" id="ARBA00024326"/>
    </source>
</evidence>
<dbReference type="Pfam" id="PF02666">
    <property type="entry name" value="PS_Dcarbxylase"/>
    <property type="match status" value="1"/>
</dbReference>
<dbReference type="InterPro" id="IPR033177">
    <property type="entry name" value="PSD-B"/>
</dbReference>
<keyword evidence="4" id="KW-0444">Lipid biosynthesis</keyword>
<dbReference type="PANTHER" id="PTHR10067:SF6">
    <property type="entry name" value="PHOSPHATIDYLSERINE DECARBOXYLASE PROENZYME, MITOCHONDRIAL"/>
    <property type="match status" value="1"/>
</dbReference>
<accession>A0ABN9SYD7</accession>
<evidence type="ECO:0000256" key="5">
    <source>
        <dbReference type="ARBA" id="ARBA00022793"/>
    </source>
</evidence>
<keyword evidence="13" id="KW-1185">Reference proteome</keyword>
<comment type="pathway">
    <text evidence="11">Phospholipid metabolism; phosphatidylethanolamine biosynthesis.</text>
</comment>
<organism evidence="12 13">
    <name type="scientific">Prorocentrum cordatum</name>
    <dbReference type="NCBI Taxonomy" id="2364126"/>
    <lineage>
        <taxon>Eukaryota</taxon>
        <taxon>Sar</taxon>
        <taxon>Alveolata</taxon>
        <taxon>Dinophyceae</taxon>
        <taxon>Prorocentrales</taxon>
        <taxon>Prorocentraceae</taxon>
        <taxon>Prorocentrum</taxon>
    </lineage>
</organism>
<evidence type="ECO:0000313" key="12">
    <source>
        <dbReference type="EMBL" id="CAK0837618.1"/>
    </source>
</evidence>
<evidence type="ECO:0000256" key="3">
    <source>
        <dbReference type="ARBA" id="ARBA00012243"/>
    </source>
</evidence>
<keyword evidence="5" id="KW-0210">Decarboxylase</keyword>
<evidence type="ECO:0000256" key="1">
    <source>
        <dbReference type="ARBA" id="ARBA00001928"/>
    </source>
</evidence>
<comment type="cofactor">
    <cofactor evidence="1">
        <name>pyruvate</name>
        <dbReference type="ChEBI" id="CHEBI:15361"/>
    </cofactor>
</comment>
<evidence type="ECO:0000256" key="7">
    <source>
        <dbReference type="ARBA" id="ARBA00023209"/>
    </source>
</evidence>
<evidence type="ECO:0000256" key="8">
    <source>
        <dbReference type="ARBA" id="ARBA00023239"/>
    </source>
</evidence>
<comment type="caution">
    <text evidence="12">The sequence shown here is derived from an EMBL/GenBank/DDBJ whole genome shotgun (WGS) entry which is preliminary data.</text>
</comment>
<reference evidence="12" key="1">
    <citation type="submission" date="2023-10" db="EMBL/GenBank/DDBJ databases">
        <authorList>
            <person name="Chen Y."/>
            <person name="Shah S."/>
            <person name="Dougan E. K."/>
            <person name="Thang M."/>
            <person name="Chan C."/>
        </authorList>
    </citation>
    <scope>NUCLEOTIDE SEQUENCE [LARGE SCALE GENOMIC DNA]</scope>
</reference>
<proteinExistence type="predicted"/>
<gene>
    <name evidence="12" type="ORF">PCOR1329_LOCUS33763</name>
</gene>
<keyword evidence="7" id="KW-0594">Phospholipid biosynthesis</keyword>
<evidence type="ECO:0000256" key="9">
    <source>
        <dbReference type="ARBA" id="ARBA00023264"/>
    </source>
</evidence>
<evidence type="ECO:0000313" key="13">
    <source>
        <dbReference type="Proteomes" id="UP001189429"/>
    </source>
</evidence>
<evidence type="ECO:0000256" key="10">
    <source>
        <dbReference type="ARBA" id="ARBA00023317"/>
    </source>
</evidence>
<name>A0ABN9SYD7_9DINO</name>
<dbReference type="NCBIfam" id="TIGR00163">
    <property type="entry name" value="PS_decarb"/>
    <property type="match status" value="1"/>
</dbReference>
<protein>
    <recommendedName>
        <fullName evidence="3">phosphatidylserine decarboxylase</fullName>
        <ecNumber evidence="3">4.1.1.65</ecNumber>
    </recommendedName>
</protein>
<evidence type="ECO:0000256" key="2">
    <source>
        <dbReference type="ARBA" id="ARBA00005189"/>
    </source>
</evidence>
<evidence type="ECO:0000256" key="4">
    <source>
        <dbReference type="ARBA" id="ARBA00022516"/>
    </source>
</evidence>
<keyword evidence="10" id="KW-0670">Pyruvate</keyword>
<keyword evidence="9" id="KW-1208">Phospholipid metabolism</keyword>